<dbReference type="InterPro" id="IPR011006">
    <property type="entry name" value="CheY-like_superfamily"/>
</dbReference>
<dbReference type="eggNOG" id="COG0784">
    <property type="taxonomic scope" value="Bacteria"/>
</dbReference>
<keyword evidence="4" id="KW-1185">Reference proteome</keyword>
<dbReference type="Proteomes" id="UP000008634">
    <property type="component" value="Chromosome"/>
</dbReference>
<dbReference type="GO" id="GO:0000160">
    <property type="term" value="P:phosphorelay signal transduction system"/>
    <property type="evidence" value="ECO:0007669"/>
    <property type="project" value="InterPro"/>
</dbReference>
<dbReference type="RefSeq" id="WP_013550203.1">
    <property type="nucleotide sequence ID" value="NC_014934.1"/>
</dbReference>
<dbReference type="SUPFAM" id="SSF52172">
    <property type="entry name" value="CheY-like"/>
    <property type="match status" value="1"/>
</dbReference>
<accession>E6X9H1</accession>
<sequence>MRFKQILLIDDSDIDNFINKSVLTKAKISESIISETSPVAALNYLRELAKEPDKIPEIIFLDIRMPEMNGFEFLEQCDFLPDDIKERCAVYILSSSIDPEDAERAKQFSIVKKHITKPLTLEQVDLILK</sequence>
<dbReference type="PANTHER" id="PTHR44520:SF2">
    <property type="entry name" value="RESPONSE REGULATOR RCP1"/>
    <property type="match status" value="1"/>
</dbReference>
<feature type="modified residue" description="4-aspartylphosphate" evidence="1">
    <location>
        <position position="62"/>
    </location>
</feature>
<dbReference type="PANTHER" id="PTHR44520">
    <property type="entry name" value="RESPONSE REGULATOR RCP1-RELATED"/>
    <property type="match status" value="1"/>
</dbReference>
<evidence type="ECO:0000313" key="4">
    <source>
        <dbReference type="Proteomes" id="UP000008634"/>
    </source>
</evidence>
<organism evidence="3 4">
    <name type="scientific">Cellulophaga algicola (strain DSM 14237 / IC166 / ACAM 630)</name>
    <dbReference type="NCBI Taxonomy" id="688270"/>
    <lineage>
        <taxon>Bacteria</taxon>
        <taxon>Pseudomonadati</taxon>
        <taxon>Bacteroidota</taxon>
        <taxon>Flavobacteriia</taxon>
        <taxon>Flavobacteriales</taxon>
        <taxon>Flavobacteriaceae</taxon>
        <taxon>Cellulophaga</taxon>
    </lineage>
</organism>
<protein>
    <submittedName>
        <fullName evidence="3">Response regulator receiver</fullName>
    </submittedName>
</protein>
<dbReference type="EMBL" id="CP002453">
    <property type="protein sequence ID" value="ADV48721.1"/>
    <property type="molecule type" value="Genomic_DNA"/>
</dbReference>
<dbReference type="AlphaFoldDB" id="E6X9H1"/>
<reference evidence="3 4" key="1">
    <citation type="journal article" date="2010" name="Stand. Genomic Sci.">
        <title>Complete genome sequence of Cellulophaga algicola type strain (IC166).</title>
        <authorList>
            <person name="Abt B."/>
            <person name="Lu M."/>
            <person name="Misra M."/>
            <person name="Han C."/>
            <person name="Nolan M."/>
            <person name="Lucas S."/>
            <person name="Hammon N."/>
            <person name="Deshpande S."/>
            <person name="Cheng J.F."/>
            <person name="Tapia R."/>
            <person name="Goodwin L."/>
            <person name="Pitluck S."/>
            <person name="Liolios K."/>
            <person name="Pagani I."/>
            <person name="Ivanova N."/>
            <person name="Mavromatis K."/>
            <person name="Ovchinikova G."/>
            <person name="Pati A."/>
            <person name="Chen A."/>
            <person name="Palaniappan K."/>
            <person name="Land M."/>
            <person name="Hauser L."/>
            <person name="Chang Y.J."/>
            <person name="Jeffries C.D."/>
            <person name="Detter J.C."/>
            <person name="Brambilla E."/>
            <person name="Rohde M."/>
            <person name="Tindall B.J."/>
            <person name="Goker M."/>
            <person name="Woyke T."/>
            <person name="Bristow J."/>
            <person name="Eisen J.A."/>
            <person name="Markowitz V."/>
            <person name="Hugenholtz P."/>
            <person name="Kyrpides N.C."/>
            <person name="Klenk H.P."/>
            <person name="Lapidus A."/>
        </authorList>
    </citation>
    <scope>NUCLEOTIDE SEQUENCE [LARGE SCALE GENOMIC DNA]</scope>
    <source>
        <strain evidence="4">DSM 14237 / IC166 / ACAM 630</strain>
    </source>
</reference>
<dbReference type="InterPro" id="IPR052893">
    <property type="entry name" value="TCS_response_regulator"/>
</dbReference>
<evidence type="ECO:0000313" key="3">
    <source>
        <dbReference type="EMBL" id="ADV48721.1"/>
    </source>
</evidence>
<dbReference type="SMART" id="SM00448">
    <property type="entry name" value="REC"/>
    <property type="match status" value="1"/>
</dbReference>
<dbReference type="STRING" id="688270.Celal_1408"/>
<dbReference type="InterPro" id="IPR001789">
    <property type="entry name" value="Sig_transdc_resp-reg_receiver"/>
</dbReference>
<gene>
    <name evidence="3" type="ordered locus">Celal_1408</name>
</gene>
<keyword evidence="1" id="KW-0597">Phosphoprotein</keyword>
<dbReference type="PROSITE" id="PS50110">
    <property type="entry name" value="RESPONSE_REGULATORY"/>
    <property type="match status" value="1"/>
</dbReference>
<evidence type="ECO:0000259" key="2">
    <source>
        <dbReference type="PROSITE" id="PS50110"/>
    </source>
</evidence>
<feature type="domain" description="Response regulatory" evidence="2">
    <location>
        <begin position="5"/>
        <end position="129"/>
    </location>
</feature>
<evidence type="ECO:0000256" key="1">
    <source>
        <dbReference type="PROSITE-ProRule" id="PRU00169"/>
    </source>
</evidence>
<dbReference type="KEGG" id="cao:Celal_1408"/>
<name>E6X9H1_CELAD</name>
<dbReference type="Gene3D" id="3.40.50.2300">
    <property type="match status" value="1"/>
</dbReference>
<dbReference type="HOGENOM" id="CLU_000445_69_17_10"/>
<dbReference type="Pfam" id="PF00072">
    <property type="entry name" value="Response_reg"/>
    <property type="match status" value="1"/>
</dbReference>
<dbReference type="OrthoDB" id="673128at2"/>
<proteinExistence type="predicted"/>